<accession>A0A1M7T6S3</accession>
<gene>
    <name evidence="3" type="ORF">SAMN05444170_0930</name>
</gene>
<dbReference type="InterPro" id="IPR001466">
    <property type="entry name" value="Beta-lactam-related"/>
</dbReference>
<dbReference type="EMBL" id="LT670849">
    <property type="protein sequence ID" value="SHN66407.1"/>
    <property type="molecule type" value="Genomic_DNA"/>
</dbReference>
<feature type="signal peptide" evidence="1">
    <location>
        <begin position="1"/>
        <end position="21"/>
    </location>
</feature>
<organism evidence="3 4">
    <name type="scientific">Bradyrhizobium erythrophlei</name>
    <dbReference type="NCBI Taxonomy" id="1437360"/>
    <lineage>
        <taxon>Bacteria</taxon>
        <taxon>Pseudomonadati</taxon>
        <taxon>Pseudomonadota</taxon>
        <taxon>Alphaproteobacteria</taxon>
        <taxon>Hyphomicrobiales</taxon>
        <taxon>Nitrobacteraceae</taxon>
        <taxon>Bradyrhizobium</taxon>
    </lineage>
</organism>
<dbReference type="Pfam" id="PF00144">
    <property type="entry name" value="Beta-lactamase"/>
    <property type="match status" value="1"/>
</dbReference>
<dbReference type="RefSeq" id="WP_072825820.1">
    <property type="nucleotide sequence ID" value="NZ_LT670849.1"/>
</dbReference>
<sequence length="423" mass="45643">MIRIRLLAATFCLLASSAAFAADLPRARPEEVGMSNERLARIGEVLKADIDAGRIPGAVVAIARHGRLVMFEAYGWRDKAAGVAMTTDTIFNIASMTKPMTTVGALMLYERGQLLIGDPLSKYFPKFANMRVAARDASGEPTAETVAADRQITVQDLMRHTSGIIYGGRGNTLVHKMVPAGSGDASREYDGVAFLDKLASAPLLYQPATVWDYGFGLDLLGLTIEKISGQTLEQYLKANVFTPLGMKDTGFSISPDQAARYAKPLPVDPDTGKPQARSPELTQPLKFECGGGCAASTASDYLQFAMMLMNEGRNGEARLLGPRTVAYMLSDQLGPHIRNLIGNADPTRADYGFGLGLAVRTTPGVVKMMGSVGQFSWPGASGTDWWADPKQELAVVYMSAAPGPVRWHYRQKINALVYQAIVD</sequence>
<dbReference type="InterPro" id="IPR012338">
    <property type="entry name" value="Beta-lactam/transpept-like"/>
</dbReference>
<keyword evidence="1" id="KW-0732">Signal</keyword>
<dbReference type="PANTHER" id="PTHR43283:SF3">
    <property type="entry name" value="BETA-LACTAMASE FAMILY PROTEIN (AFU_ORTHOLOGUE AFUA_5G07500)"/>
    <property type="match status" value="1"/>
</dbReference>
<keyword evidence="4" id="KW-1185">Reference proteome</keyword>
<proteinExistence type="predicted"/>
<feature type="domain" description="Beta-lactamase-related" evidence="2">
    <location>
        <begin position="46"/>
        <end position="407"/>
    </location>
</feature>
<name>A0A1M7T6S3_9BRAD</name>
<dbReference type="OrthoDB" id="9808046at2"/>
<dbReference type="PANTHER" id="PTHR43283">
    <property type="entry name" value="BETA-LACTAMASE-RELATED"/>
    <property type="match status" value="1"/>
</dbReference>
<evidence type="ECO:0000313" key="4">
    <source>
        <dbReference type="Proteomes" id="UP000184096"/>
    </source>
</evidence>
<evidence type="ECO:0000313" key="3">
    <source>
        <dbReference type="EMBL" id="SHN66407.1"/>
    </source>
</evidence>
<protein>
    <submittedName>
        <fullName evidence="3">CubicO group peptidase, beta-lactamase class C family</fullName>
    </submittedName>
</protein>
<evidence type="ECO:0000259" key="2">
    <source>
        <dbReference type="Pfam" id="PF00144"/>
    </source>
</evidence>
<dbReference type="SUPFAM" id="SSF56601">
    <property type="entry name" value="beta-lactamase/transpeptidase-like"/>
    <property type="match status" value="1"/>
</dbReference>
<evidence type="ECO:0000256" key="1">
    <source>
        <dbReference type="SAM" id="SignalP"/>
    </source>
</evidence>
<dbReference type="AlphaFoldDB" id="A0A1M7T6S3"/>
<dbReference type="Gene3D" id="3.40.710.10">
    <property type="entry name" value="DD-peptidase/beta-lactamase superfamily"/>
    <property type="match status" value="1"/>
</dbReference>
<dbReference type="Proteomes" id="UP000184096">
    <property type="component" value="Chromosome I"/>
</dbReference>
<reference evidence="4" key="1">
    <citation type="submission" date="2016-11" db="EMBL/GenBank/DDBJ databases">
        <authorList>
            <person name="Varghese N."/>
            <person name="Submissions S."/>
        </authorList>
    </citation>
    <scope>NUCLEOTIDE SEQUENCE [LARGE SCALE GENOMIC DNA]</scope>
    <source>
        <strain evidence="4">GAS401</strain>
    </source>
</reference>
<dbReference type="InterPro" id="IPR050789">
    <property type="entry name" value="Diverse_Enzym_Activities"/>
</dbReference>
<feature type="chain" id="PRO_5012297227" evidence="1">
    <location>
        <begin position="22"/>
        <end position="423"/>
    </location>
</feature>